<organism evidence="2 3">
    <name type="scientific">Halogeometricum luteum</name>
    <dbReference type="NCBI Taxonomy" id="2950537"/>
    <lineage>
        <taxon>Archaea</taxon>
        <taxon>Methanobacteriati</taxon>
        <taxon>Methanobacteriota</taxon>
        <taxon>Stenosarchaea group</taxon>
        <taxon>Halobacteria</taxon>
        <taxon>Halobacteriales</taxon>
        <taxon>Haloferacaceae</taxon>
        <taxon>Halogeometricum</taxon>
    </lineage>
</organism>
<gene>
    <name evidence="2" type="ORF">NDI79_11435</name>
</gene>
<dbReference type="RefSeq" id="WP_310928590.1">
    <property type="nucleotide sequence ID" value="NZ_JAMQOQ010000002.1"/>
</dbReference>
<feature type="compositionally biased region" description="Pro residues" evidence="1">
    <location>
        <begin position="57"/>
        <end position="66"/>
    </location>
</feature>
<sequence length="172" mass="18203">MALRDVDDGRGVPTDGTEIEAGGRVDATTSATPNDAEPPSPEPAAPASAEPPSDRPSTPPARPSLPPSDELATALSTEQPTPPAADTQTLPPTASGDEAPPESTETVAEEKPTETTFDPEQYTVHELRDRLPDVTTTEELERLLSRERDGKNRETAKAAIRRRLCAVGNDTA</sequence>
<evidence type="ECO:0000313" key="3">
    <source>
        <dbReference type="Proteomes" id="UP001254813"/>
    </source>
</evidence>
<evidence type="ECO:0000256" key="1">
    <source>
        <dbReference type="SAM" id="MobiDB-lite"/>
    </source>
</evidence>
<reference evidence="2 3" key="1">
    <citation type="submission" date="2022-06" db="EMBL/GenBank/DDBJ databases">
        <title>Halogeometricum sp. a new haloarchaeum isolate from saline soil.</title>
        <authorList>
            <person name="Strakova D."/>
            <person name="Galisteo C."/>
            <person name="Sanchez-Porro C."/>
            <person name="Ventosa A."/>
        </authorList>
    </citation>
    <scope>NUCLEOTIDE SEQUENCE [LARGE SCALE GENOMIC DNA]</scope>
    <source>
        <strain evidence="3">S3BR25-2</strain>
    </source>
</reference>
<evidence type="ECO:0000313" key="2">
    <source>
        <dbReference type="EMBL" id="MDS0294783.1"/>
    </source>
</evidence>
<proteinExistence type="predicted"/>
<accession>A0ABU2G1Y2</accession>
<feature type="region of interest" description="Disordered" evidence="1">
    <location>
        <begin position="1"/>
        <end position="136"/>
    </location>
</feature>
<name>A0ABU2G1Y2_9EURY</name>
<feature type="compositionally biased region" description="Basic and acidic residues" evidence="1">
    <location>
        <begin position="1"/>
        <end position="10"/>
    </location>
</feature>
<comment type="caution">
    <text evidence="2">The sequence shown here is derived from an EMBL/GenBank/DDBJ whole genome shotgun (WGS) entry which is preliminary data.</text>
</comment>
<dbReference type="EMBL" id="JAMQOQ010000002">
    <property type="protein sequence ID" value="MDS0294783.1"/>
    <property type="molecule type" value="Genomic_DNA"/>
</dbReference>
<dbReference type="Proteomes" id="UP001254813">
    <property type="component" value="Unassembled WGS sequence"/>
</dbReference>
<keyword evidence="3" id="KW-1185">Reference proteome</keyword>
<feature type="compositionally biased region" description="Basic and acidic residues" evidence="1">
    <location>
        <begin position="123"/>
        <end position="132"/>
    </location>
</feature>
<protein>
    <submittedName>
        <fullName evidence="2">Maf family bZIP transcription factor</fullName>
    </submittedName>
</protein>